<dbReference type="SUPFAM" id="SSF53383">
    <property type="entry name" value="PLP-dependent transferases"/>
    <property type="match status" value="1"/>
</dbReference>
<feature type="non-terminal residue" evidence="6">
    <location>
        <position position="200"/>
    </location>
</feature>
<gene>
    <name evidence="6" type="ORF">METZ01_LOCUS210584</name>
</gene>
<proteinExistence type="predicted"/>
<dbReference type="InterPro" id="IPR015421">
    <property type="entry name" value="PyrdxlP-dep_Trfase_major"/>
</dbReference>
<dbReference type="EMBL" id="UINC01047887">
    <property type="protein sequence ID" value="SVB57730.1"/>
    <property type="molecule type" value="Genomic_DNA"/>
</dbReference>
<reference evidence="6" key="1">
    <citation type="submission" date="2018-05" db="EMBL/GenBank/DDBJ databases">
        <authorList>
            <person name="Lanie J.A."/>
            <person name="Ng W.-L."/>
            <person name="Kazmierczak K.M."/>
            <person name="Andrzejewski T.M."/>
            <person name="Davidsen T.M."/>
            <person name="Wayne K.J."/>
            <person name="Tettelin H."/>
            <person name="Glass J.I."/>
            <person name="Rusch D."/>
            <person name="Podicherti R."/>
            <person name="Tsui H.-C.T."/>
            <person name="Winkler M.E."/>
        </authorList>
    </citation>
    <scope>NUCLEOTIDE SEQUENCE</scope>
</reference>
<dbReference type="Pfam" id="PF00155">
    <property type="entry name" value="Aminotran_1_2"/>
    <property type="match status" value="1"/>
</dbReference>
<dbReference type="GO" id="GO:0005737">
    <property type="term" value="C:cytoplasm"/>
    <property type="evidence" value="ECO:0007669"/>
    <property type="project" value="TreeGrafter"/>
</dbReference>
<dbReference type="AlphaFoldDB" id="A0A382F422"/>
<dbReference type="InterPro" id="IPR051326">
    <property type="entry name" value="Kynurenine-oxoglutarate_AT"/>
</dbReference>
<evidence type="ECO:0000256" key="1">
    <source>
        <dbReference type="ARBA" id="ARBA00001933"/>
    </source>
</evidence>
<accession>A0A382F422</accession>
<evidence type="ECO:0000256" key="3">
    <source>
        <dbReference type="ARBA" id="ARBA00022679"/>
    </source>
</evidence>
<dbReference type="Gene3D" id="3.40.640.10">
    <property type="entry name" value="Type I PLP-dependent aspartate aminotransferase-like (Major domain)"/>
    <property type="match status" value="1"/>
</dbReference>
<dbReference type="CDD" id="cd00609">
    <property type="entry name" value="AAT_like"/>
    <property type="match status" value="1"/>
</dbReference>
<organism evidence="6">
    <name type="scientific">marine metagenome</name>
    <dbReference type="NCBI Taxonomy" id="408172"/>
    <lineage>
        <taxon>unclassified sequences</taxon>
        <taxon>metagenomes</taxon>
        <taxon>ecological metagenomes</taxon>
    </lineage>
</organism>
<comment type="cofactor">
    <cofactor evidence="1">
        <name>pyridoxal 5'-phosphate</name>
        <dbReference type="ChEBI" id="CHEBI:597326"/>
    </cofactor>
</comment>
<evidence type="ECO:0000313" key="6">
    <source>
        <dbReference type="EMBL" id="SVB57730.1"/>
    </source>
</evidence>
<dbReference type="GO" id="GO:0016212">
    <property type="term" value="F:kynurenine-oxoglutarate transaminase activity"/>
    <property type="evidence" value="ECO:0007669"/>
    <property type="project" value="TreeGrafter"/>
</dbReference>
<evidence type="ECO:0000256" key="4">
    <source>
        <dbReference type="ARBA" id="ARBA00022898"/>
    </source>
</evidence>
<dbReference type="Gene3D" id="3.90.1150.10">
    <property type="entry name" value="Aspartate Aminotransferase, domain 1"/>
    <property type="match status" value="1"/>
</dbReference>
<feature type="domain" description="Aminotransferase class I/classII large" evidence="5">
    <location>
        <begin position="31"/>
        <end position="200"/>
    </location>
</feature>
<evidence type="ECO:0000256" key="2">
    <source>
        <dbReference type="ARBA" id="ARBA00022576"/>
    </source>
</evidence>
<keyword evidence="2" id="KW-0032">Aminotransferase</keyword>
<dbReference type="PANTHER" id="PTHR43807">
    <property type="entry name" value="FI04487P"/>
    <property type="match status" value="1"/>
</dbReference>
<dbReference type="InterPro" id="IPR004839">
    <property type="entry name" value="Aminotransferase_I/II_large"/>
</dbReference>
<protein>
    <recommendedName>
        <fullName evidence="5">Aminotransferase class I/classII large domain-containing protein</fullName>
    </recommendedName>
</protein>
<sequence length="200" mass="21763">MMAKNPYLAERLQDFGTTIFAEMSALAIRTDSINLGQGFPDTDGPNQVAEAAIKAIRDGHNQYPPGLGIESLRVAVSEHQKRFYGIEVDPDTEVLITAGASEALAASLIALVEPGQEVITFEPYFDVYAAAIAMAGGKRRVVTLKTPDYSFDYEELASKVNSNTRLILLNSPHNPTGKVFNHQELSQIAKLAVEKDLLVV</sequence>
<dbReference type="InterPro" id="IPR015422">
    <property type="entry name" value="PyrdxlP-dep_Trfase_small"/>
</dbReference>
<name>A0A382F422_9ZZZZ</name>
<keyword evidence="3" id="KW-0808">Transferase</keyword>
<dbReference type="PANTHER" id="PTHR43807:SF20">
    <property type="entry name" value="FI04487P"/>
    <property type="match status" value="1"/>
</dbReference>
<dbReference type="InterPro" id="IPR015424">
    <property type="entry name" value="PyrdxlP-dep_Trfase"/>
</dbReference>
<evidence type="ECO:0000259" key="5">
    <source>
        <dbReference type="Pfam" id="PF00155"/>
    </source>
</evidence>
<dbReference type="GO" id="GO:0030170">
    <property type="term" value="F:pyridoxal phosphate binding"/>
    <property type="evidence" value="ECO:0007669"/>
    <property type="project" value="InterPro"/>
</dbReference>
<keyword evidence="4" id="KW-0663">Pyridoxal phosphate</keyword>